<proteinExistence type="predicted"/>
<dbReference type="EMBL" id="QUAJ01000020">
    <property type="protein sequence ID" value="REI40375.1"/>
    <property type="molecule type" value="Genomic_DNA"/>
</dbReference>
<accession>A0ABX9KFE5</accession>
<dbReference type="NCBIfam" id="NF033493">
    <property type="entry name" value="MetS_like_NSS"/>
    <property type="match status" value="1"/>
</dbReference>
<dbReference type="RefSeq" id="WP_114642917.1">
    <property type="nucleotide sequence ID" value="NZ_JAACIO010000021.1"/>
</dbReference>
<keyword evidence="3" id="KW-1185">Reference proteome</keyword>
<sequence>MRTSAIIVAVCSMILLWGGFAVCLRIAMKDENKEK</sequence>
<keyword evidence="1" id="KW-1133">Transmembrane helix</keyword>
<organism evidence="2 3">
    <name type="scientific">Psychrilyobacter piezotolerans</name>
    <dbReference type="NCBI Taxonomy" id="2293438"/>
    <lineage>
        <taxon>Bacteria</taxon>
        <taxon>Fusobacteriati</taxon>
        <taxon>Fusobacteriota</taxon>
        <taxon>Fusobacteriia</taxon>
        <taxon>Fusobacteriales</taxon>
        <taxon>Fusobacteriaceae</taxon>
        <taxon>Psychrilyobacter</taxon>
    </lineage>
</organism>
<keyword evidence="1" id="KW-0472">Membrane</keyword>
<feature type="transmembrane region" description="Helical" evidence="1">
    <location>
        <begin position="6"/>
        <end position="27"/>
    </location>
</feature>
<dbReference type="Proteomes" id="UP000263486">
    <property type="component" value="Unassembled WGS sequence"/>
</dbReference>
<evidence type="ECO:0000313" key="2">
    <source>
        <dbReference type="EMBL" id="REI40375.1"/>
    </source>
</evidence>
<keyword evidence="1" id="KW-0812">Transmembrane</keyword>
<evidence type="ECO:0000256" key="1">
    <source>
        <dbReference type="SAM" id="Phobius"/>
    </source>
</evidence>
<gene>
    <name evidence="2" type="ORF">DYH56_10975</name>
</gene>
<comment type="caution">
    <text evidence="2">The sequence shown here is derived from an EMBL/GenBank/DDBJ whole genome shotgun (WGS) entry which is preliminary data.</text>
</comment>
<reference evidence="2 3" key="1">
    <citation type="submission" date="2018-08" db="EMBL/GenBank/DDBJ databases">
        <title>Draft genome sequence of Psychrilyobacter sp. strain SD5 isolated from Black Sea water.</title>
        <authorList>
            <person name="Yadav S."/>
            <person name="Villanueva L."/>
            <person name="Damste J.S.S."/>
        </authorList>
    </citation>
    <scope>NUCLEOTIDE SEQUENCE [LARGE SCALE GENOMIC DNA]</scope>
    <source>
        <strain evidence="2 3">SD5</strain>
    </source>
</reference>
<protein>
    <submittedName>
        <fullName evidence="2">MetS family NSS transporter small subunit</fullName>
    </submittedName>
</protein>
<evidence type="ECO:0000313" key="3">
    <source>
        <dbReference type="Proteomes" id="UP000263486"/>
    </source>
</evidence>
<name>A0ABX9KFE5_9FUSO</name>